<keyword evidence="13" id="KW-0594">Phospholipid biosynthesis</keyword>
<dbReference type="Proteomes" id="UP000886893">
    <property type="component" value="Unassembled WGS sequence"/>
</dbReference>
<comment type="pathway">
    <text evidence="3">Phospholipid metabolism; phosphatidylglycerol biosynthesis; phosphatidylglycerol from CDP-diacylglycerol: step 1/2.</text>
</comment>
<dbReference type="PROSITE" id="PS00379">
    <property type="entry name" value="CDP_ALCOHOL_P_TRANSF"/>
    <property type="match status" value="1"/>
</dbReference>
<keyword evidence="14" id="KW-1208">Phospholipid metabolism</keyword>
<dbReference type="GO" id="GO:0046474">
    <property type="term" value="P:glycerophospholipid biosynthetic process"/>
    <property type="evidence" value="ECO:0007669"/>
    <property type="project" value="TreeGrafter"/>
</dbReference>
<feature type="transmembrane region" description="Helical" evidence="18">
    <location>
        <begin position="120"/>
        <end position="141"/>
    </location>
</feature>
<evidence type="ECO:0000256" key="14">
    <source>
        <dbReference type="ARBA" id="ARBA00023264"/>
    </source>
</evidence>
<evidence type="ECO:0000256" key="7">
    <source>
        <dbReference type="ARBA" id="ARBA00022516"/>
    </source>
</evidence>
<comment type="subcellular location">
    <subcellularLocation>
        <location evidence="2">Membrane</location>
        <topology evidence="2">Multi-pass membrane protein</topology>
    </subcellularLocation>
</comment>
<sequence length="217" mass="23983">MKFKEMNLPNKLTTIRMICVPIVILLFILHMLYMVFDIPTDVAIIHQAKSFLTLDQILIFILFVGASITDYIDGHLARKNNIVSDYGKMMDPLADKLLVNTTMIGLAGFGFFNHSQMGEFSNVIAIVLTVVVLLVVFRDFFVDSLRMQSVKNGVVVPASRFGKYKTATLMPGIACLLIGSAHVVIFGIGAILLFLGGVFAIIGGIQYYLSIMPTLEK</sequence>
<feature type="transmembrane region" description="Helical" evidence="18">
    <location>
        <begin position="191"/>
        <end position="209"/>
    </location>
</feature>
<dbReference type="GO" id="GO:0016020">
    <property type="term" value="C:membrane"/>
    <property type="evidence" value="ECO:0007669"/>
    <property type="project" value="UniProtKB-SubCell"/>
</dbReference>
<comment type="catalytic activity">
    <reaction evidence="15">
        <text>a CDP-1,2-diacyl-sn-glycerol + sn-glycerol 3-phosphate = a 1,2-diacyl-sn-glycero-3-phospho-(1'-sn-glycero-3'-phosphate) + CMP + H(+)</text>
        <dbReference type="Rhea" id="RHEA:12593"/>
        <dbReference type="ChEBI" id="CHEBI:15378"/>
        <dbReference type="ChEBI" id="CHEBI:57597"/>
        <dbReference type="ChEBI" id="CHEBI:58332"/>
        <dbReference type="ChEBI" id="CHEBI:60110"/>
        <dbReference type="ChEBI" id="CHEBI:60377"/>
        <dbReference type="EC" id="2.7.8.5"/>
    </reaction>
</comment>
<evidence type="ECO:0000256" key="13">
    <source>
        <dbReference type="ARBA" id="ARBA00023209"/>
    </source>
</evidence>
<protein>
    <recommendedName>
        <fullName evidence="6 16">CDP-diacylglycerol--glycerol-3-phosphate 3-phosphatidyltransferase</fullName>
        <ecNumber evidence="5 16">2.7.8.5</ecNumber>
    </recommendedName>
</protein>
<evidence type="ECO:0000256" key="16">
    <source>
        <dbReference type="NCBIfam" id="TIGR00560"/>
    </source>
</evidence>
<keyword evidence="12 18" id="KW-0472">Membrane</keyword>
<evidence type="ECO:0000256" key="11">
    <source>
        <dbReference type="ARBA" id="ARBA00023098"/>
    </source>
</evidence>
<evidence type="ECO:0000256" key="12">
    <source>
        <dbReference type="ARBA" id="ARBA00023136"/>
    </source>
</evidence>
<evidence type="ECO:0000256" key="3">
    <source>
        <dbReference type="ARBA" id="ARBA00005042"/>
    </source>
</evidence>
<dbReference type="InterPro" id="IPR050324">
    <property type="entry name" value="CDP-alcohol_PTase-I"/>
</dbReference>
<keyword evidence="7" id="KW-0444">Lipid biosynthesis</keyword>
<gene>
    <name evidence="19" type="primary">pgsA</name>
    <name evidence="19" type="ORF">IAD04_04130</name>
</gene>
<dbReference type="AlphaFoldDB" id="A0A9D1KBN3"/>
<reference evidence="19" key="1">
    <citation type="submission" date="2020-10" db="EMBL/GenBank/DDBJ databases">
        <authorList>
            <person name="Gilroy R."/>
        </authorList>
    </citation>
    <scope>NUCLEOTIDE SEQUENCE</scope>
    <source>
        <strain evidence="19">14508</strain>
    </source>
</reference>
<evidence type="ECO:0000256" key="8">
    <source>
        <dbReference type="ARBA" id="ARBA00022679"/>
    </source>
</evidence>
<reference evidence="19" key="2">
    <citation type="journal article" date="2021" name="PeerJ">
        <title>Extensive microbial diversity within the chicken gut microbiome revealed by metagenomics and culture.</title>
        <authorList>
            <person name="Gilroy R."/>
            <person name="Ravi A."/>
            <person name="Getino M."/>
            <person name="Pursley I."/>
            <person name="Horton D.L."/>
            <person name="Alikhan N.F."/>
            <person name="Baker D."/>
            <person name="Gharbi K."/>
            <person name="Hall N."/>
            <person name="Watson M."/>
            <person name="Adriaenssens E.M."/>
            <person name="Foster-Nyarko E."/>
            <person name="Jarju S."/>
            <person name="Secka A."/>
            <person name="Antonio M."/>
            <person name="Oren A."/>
            <person name="Chaudhuri R.R."/>
            <person name="La Ragione R."/>
            <person name="Hildebrand F."/>
            <person name="Pallen M.J."/>
        </authorList>
    </citation>
    <scope>NUCLEOTIDE SEQUENCE</scope>
    <source>
        <strain evidence="19">14508</strain>
    </source>
</reference>
<dbReference type="PANTHER" id="PTHR14269">
    <property type="entry name" value="CDP-DIACYLGLYCEROL--GLYCEROL-3-PHOSPHATE 3-PHOSPHATIDYLTRANSFERASE-RELATED"/>
    <property type="match status" value="1"/>
</dbReference>
<dbReference type="EC" id="2.7.8.5" evidence="5 16"/>
<dbReference type="Gene3D" id="1.20.120.1760">
    <property type="match status" value="1"/>
</dbReference>
<evidence type="ECO:0000256" key="5">
    <source>
        <dbReference type="ARBA" id="ARBA00013170"/>
    </source>
</evidence>
<evidence type="ECO:0000256" key="15">
    <source>
        <dbReference type="ARBA" id="ARBA00048586"/>
    </source>
</evidence>
<dbReference type="InterPro" id="IPR000462">
    <property type="entry name" value="CDP-OH_P_trans"/>
</dbReference>
<feature type="transmembrane region" description="Helical" evidence="18">
    <location>
        <begin position="97"/>
        <end position="114"/>
    </location>
</feature>
<organism evidence="19 20">
    <name type="scientific">Candidatus Caccosoma faecigallinarum</name>
    <dbReference type="NCBI Taxonomy" id="2840720"/>
    <lineage>
        <taxon>Bacteria</taxon>
        <taxon>Bacillati</taxon>
        <taxon>Bacillota</taxon>
        <taxon>Bacillota incertae sedis</taxon>
        <taxon>Candidatus Caccosoma</taxon>
    </lineage>
</organism>
<feature type="transmembrane region" description="Helical" evidence="18">
    <location>
        <begin position="56"/>
        <end position="76"/>
    </location>
</feature>
<feature type="transmembrane region" description="Helical" evidence="18">
    <location>
        <begin position="12"/>
        <end position="36"/>
    </location>
</feature>
<proteinExistence type="inferred from homology"/>
<comment type="caution">
    <text evidence="19">The sequence shown here is derived from an EMBL/GenBank/DDBJ whole genome shotgun (WGS) entry which is preliminary data.</text>
</comment>
<dbReference type="Pfam" id="PF01066">
    <property type="entry name" value="CDP-OH_P_transf"/>
    <property type="match status" value="1"/>
</dbReference>
<evidence type="ECO:0000256" key="2">
    <source>
        <dbReference type="ARBA" id="ARBA00004141"/>
    </source>
</evidence>
<dbReference type="GO" id="GO:0008444">
    <property type="term" value="F:CDP-diacylglycerol-glycerol-3-phosphate 3-phosphatidyltransferase activity"/>
    <property type="evidence" value="ECO:0007669"/>
    <property type="project" value="UniProtKB-UniRule"/>
</dbReference>
<keyword evidence="8 17" id="KW-0808">Transferase</keyword>
<evidence type="ECO:0000256" key="9">
    <source>
        <dbReference type="ARBA" id="ARBA00022692"/>
    </source>
</evidence>
<evidence type="ECO:0000256" key="10">
    <source>
        <dbReference type="ARBA" id="ARBA00022989"/>
    </source>
</evidence>
<comment type="similarity">
    <text evidence="4 17">Belongs to the CDP-alcohol phosphatidyltransferase class-I family.</text>
</comment>
<keyword evidence="11" id="KW-0443">Lipid metabolism</keyword>
<comment type="function">
    <text evidence="1">This protein catalyzes the committed step to the synthesis of the acidic phospholipids.</text>
</comment>
<name>A0A9D1KBN3_9FIRM</name>
<evidence type="ECO:0000256" key="6">
    <source>
        <dbReference type="ARBA" id="ARBA00014944"/>
    </source>
</evidence>
<dbReference type="NCBIfam" id="TIGR00560">
    <property type="entry name" value="pgsA"/>
    <property type="match status" value="1"/>
</dbReference>
<evidence type="ECO:0000313" key="19">
    <source>
        <dbReference type="EMBL" id="HIT17546.1"/>
    </source>
</evidence>
<evidence type="ECO:0000313" key="20">
    <source>
        <dbReference type="Proteomes" id="UP000886893"/>
    </source>
</evidence>
<accession>A0A9D1KBN3</accession>
<dbReference type="PANTHER" id="PTHR14269:SF62">
    <property type="entry name" value="CDP-DIACYLGLYCEROL--GLYCEROL-3-PHOSPHATE 3-PHOSPHATIDYLTRANSFERASE 1, CHLOROPLASTIC"/>
    <property type="match status" value="1"/>
</dbReference>
<dbReference type="InterPro" id="IPR043130">
    <property type="entry name" value="CDP-OH_PTrfase_TM_dom"/>
</dbReference>
<dbReference type="EMBL" id="DVKI01000129">
    <property type="protein sequence ID" value="HIT17546.1"/>
    <property type="molecule type" value="Genomic_DNA"/>
</dbReference>
<evidence type="ECO:0000256" key="18">
    <source>
        <dbReference type="SAM" id="Phobius"/>
    </source>
</evidence>
<evidence type="ECO:0000256" key="17">
    <source>
        <dbReference type="RuleBase" id="RU003750"/>
    </source>
</evidence>
<keyword evidence="9 18" id="KW-0812">Transmembrane</keyword>
<keyword evidence="10 18" id="KW-1133">Transmembrane helix</keyword>
<evidence type="ECO:0000256" key="1">
    <source>
        <dbReference type="ARBA" id="ARBA00003973"/>
    </source>
</evidence>
<evidence type="ECO:0000256" key="4">
    <source>
        <dbReference type="ARBA" id="ARBA00010441"/>
    </source>
</evidence>
<dbReference type="InterPro" id="IPR004570">
    <property type="entry name" value="Phosphatidylglycerol_P_synth"/>
</dbReference>
<dbReference type="InterPro" id="IPR048254">
    <property type="entry name" value="CDP_ALCOHOL_P_TRANSF_CS"/>
</dbReference>
<dbReference type="PIRSF" id="PIRSF000847">
    <property type="entry name" value="Phos_ph_gly_syn"/>
    <property type="match status" value="1"/>
</dbReference>